<dbReference type="WBParaSite" id="TMUE_2000006568.1">
    <property type="protein sequence ID" value="TMUE_2000006568.1"/>
    <property type="gene ID" value="WBGene00285387"/>
</dbReference>
<protein>
    <submittedName>
        <fullName evidence="3">Uncharacterized protein</fullName>
    </submittedName>
</protein>
<feature type="coiled-coil region" evidence="1">
    <location>
        <begin position="204"/>
        <end position="293"/>
    </location>
</feature>
<feature type="coiled-coil region" evidence="1">
    <location>
        <begin position="363"/>
        <end position="407"/>
    </location>
</feature>
<keyword evidence="1" id="KW-0175">Coiled coil</keyword>
<evidence type="ECO:0000256" key="1">
    <source>
        <dbReference type="SAM" id="Coils"/>
    </source>
</evidence>
<name>A0A5S6QH76_TRIMR</name>
<evidence type="ECO:0000313" key="3">
    <source>
        <dbReference type="WBParaSite" id="TMUE_2000006568.1"/>
    </source>
</evidence>
<sequence length="468" mass="52850">MASASHGVLDGELSVQQIYRWFRENLPLRAEMAKDLAAMEGSTFVEILRHLISLVLGQDFAAEITRDGSSLRPSVSDDKLREVSAAAVVVKFSALVLQKLGYANGLKFGKTIQPSKRTVVPVLSRLILYCMLSKFRSPLYQHADKQLLEIRNAYAKKMEELDKHDEEFIANEAKLNDVRNMCSQNWKQRLDEVERSLPVLRTYANKLMRESEMLEETVSTLFEQQKNIETVIEEAKEELNQLLAEIQHVEATSIDIQQVQDNIDAFISEQEQLASAQLTVDQKLQKLKDMESAVGTPTELDSALKVANSIAARQQCLKNAELEHVDLSKTNCLLAVSKDEWSKLCASRERALERAASAFREEVEQMNACKADLQTRIYKLEEEVVACKEAARRVEGAKTRLTDLEERRSATIAQLEKDTHEAYNKIAALGNLGKQRNAVVESSVEAMVQKLDTVREELKQVMKPPDDL</sequence>
<accession>A0A5S6QH76</accession>
<organism evidence="2 3">
    <name type="scientific">Trichuris muris</name>
    <name type="common">Mouse whipworm</name>
    <dbReference type="NCBI Taxonomy" id="70415"/>
    <lineage>
        <taxon>Eukaryota</taxon>
        <taxon>Metazoa</taxon>
        <taxon>Ecdysozoa</taxon>
        <taxon>Nematoda</taxon>
        <taxon>Enoplea</taxon>
        <taxon>Dorylaimia</taxon>
        <taxon>Trichinellida</taxon>
        <taxon>Trichuridae</taxon>
        <taxon>Trichuris</taxon>
    </lineage>
</organism>
<reference evidence="3" key="1">
    <citation type="submission" date="2019-12" db="UniProtKB">
        <authorList>
            <consortium name="WormBaseParasite"/>
        </authorList>
    </citation>
    <scope>IDENTIFICATION</scope>
</reference>
<dbReference type="Proteomes" id="UP000046395">
    <property type="component" value="Unassembled WGS sequence"/>
</dbReference>
<evidence type="ECO:0000313" key="2">
    <source>
        <dbReference type="Proteomes" id="UP000046395"/>
    </source>
</evidence>
<dbReference type="AlphaFoldDB" id="A0A5S6QH76"/>
<proteinExistence type="predicted"/>
<keyword evidence="2" id="KW-1185">Reference proteome</keyword>